<keyword evidence="4" id="KW-1185">Reference proteome</keyword>
<feature type="domain" description="Formyl transferase N-terminal" evidence="1">
    <location>
        <begin position="104"/>
        <end position="188"/>
    </location>
</feature>
<dbReference type="EMBL" id="QPGB01000002">
    <property type="protein sequence ID" value="RCS58218.1"/>
    <property type="molecule type" value="Genomic_DNA"/>
</dbReference>
<feature type="domain" description="N-formyltransferase dimerization C-terminal" evidence="2">
    <location>
        <begin position="227"/>
        <end position="271"/>
    </location>
</feature>
<dbReference type="InterPro" id="IPR040660">
    <property type="entry name" value="N_formyltrans_C"/>
</dbReference>
<evidence type="ECO:0000313" key="4">
    <source>
        <dbReference type="Proteomes" id="UP000252357"/>
    </source>
</evidence>
<organism evidence="3 4">
    <name type="scientific">Parvibium lacunae</name>
    <dbReference type="NCBI Taxonomy" id="1888893"/>
    <lineage>
        <taxon>Bacteria</taxon>
        <taxon>Pseudomonadati</taxon>
        <taxon>Pseudomonadota</taxon>
        <taxon>Betaproteobacteria</taxon>
        <taxon>Burkholderiales</taxon>
        <taxon>Alcaligenaceae</taxon>
        <taxon>Parvibium</taxon>
    </lineage>
</organism>
<dbReference type="Proteomes" id="UP000252357">
    <property type="component" value="Unassembled WGS sequence"/>
</dbReference>
<sequence>MAYSADHTIHPSSHTEMSGPGDIVVFCDGEVGYQLATWLCEHYPRDIFCFVTTGENHLHQWLTEHQQRCIVWSNATTLVEIFEQAKLADHQVKQPIRLGLLLWWPFILPSSLVSYPQLGFINTHPSLLPHCRGKHYNFWTLVEQRPFGVTLHQIDTGVDTGAILAQQPIAYDWTDTGATLYARAQTAMIRLFQETYPQVRHATALTLTPQDNTQASYHQASELDAASEIKLDHPYPARELLNRIRARTFPGHPGCWFTDDGQTYEIQLTIRKKELP</sequence>
<reference evidence="3 4" key="1">
    <citation type="journal article" date="2018" name="Int. J. Syst. Evol. Microbiol.">
        <title>Parvibium lacunae gen. nov., sp. nov., a new member of the family Alcaligenaceae isolated from a freshwater pond.</title>
        <authorList>
            <person name="Chen W.M."/>
            <person name="Xie P.B."/>
            <person name="Hsu M.Y."/>
            <person name="Sheu S.Y."/>
        </authorList>
    </citation>
    <scope>NUCLEOTIDE SEQUENCE [LARGE SCALE GENOMIC DNA]</scope>
    <source>
        <strain evidence="3 4">KMB9</strain>
    </source>
</reference>
<dbReference type="AlphaFoldDB" id="A0A368L3Q1"/>
<dbReference type="GO" id="GO:0004479">
    <property type="term" value="F:methionyl-tRNA formyltransferase activity"/>
    <property type="evidence" value="ECO:0007669"/>
    <property type="project" value="TreeGrafter"/>
</dbReference>
<evidence type="ECO:0000259" key="1">
    <source>
        <dbReference type="Pfam" id="PF00551"/>
    </source>
</evidence>
<comment type="caution">
    <text evidence="3">The sequence shown here is derived from an EMBL/GenBank/DDBJ whole genome shotgun (WGS) entry which is preliminary data.</text>
</comment>
<dbReference type="PANTHER" id="PTHR11138:SF5">
    <property type="entry name" value="METHIONYL-TRNA FORMYLTRANSFERASE, MITOCHONDRIAL"/>
    <property type="match status" value="1"/>
</dbReference>
<dbReference type="Pfam" id="PF00551">
    <property type="entry name" value="Formyl_trans_N"/>
    <property type="match status" value="1"/>
</dbReference>
<proteinExistence type="predicted"/>
<evidence type="ECO:0000313" key="3">
    <source>
        <dbReference type="EMBL" id="RCS58218.1"/>
    </source>
</evidence>
<dbReference type="SUPFAM" id="SSF53328">
    <property type="entry name" value="Formyltransferase"/>
    <property type="match status" value="1"/>
</dbReference>
<evidence type="ECO:0000259" key="2">
    <source>
        <dbReference type="Pfam" id="PF18216"/>
    </source>
</evidence>
<dbReference type="Gene3D" id="3.40.50.12230">
    <property type="match status" value="1"/>
</dbReference>
<protein>
    <submittedName>
        <fullName evidence="3">Formyl transferase</fullName>
    </submittedName>
</protein>
<dbReference type="Pfam" id="PF18216">
    <property type="entry name" value="N_formyltrans_C"/>
    <property type="match status" value="1"/>
</dbReference>
<keyword evidence="3" id="KW-0808">Transferase</keyword>
<dbReference type="GO" id="GO:0005829">
    <property type="term" value="C:cytosol"/>
    <property type="evidence" value="ECO:0007669"/>
    <property type="project" value="TreeGrafter"/>
</dbReference>
<dbReference type="InterPro" id="IPR036477">
    <property type="entry name" value="Formyl_transf_N_sf"/>
</dbReference>
<dbReference type="RefSeq" id="WP_114402302.1">
    <property type="nucleotide sequence ID" value="NZ_QPGB01000002.1"/>
</dbReference>
<dbReference type="OrthoDB" id="9802815at2"/>
<dbReference type="InterPro" id="IPR002376">
    <property type="entry name" value="Formyl_transf_N"/>
</dbReference>
<name>A0A368L3Q1_9BURK</name>
<gene>
    <name evidence="3" type="ORF">DU000_05170</name>
</gene>
<dbReference type="PANTHER" id="PTHR11138">
    <property type="entry name" value="METHIONYL-TRNA FORMYLTRANSFERASE"/>
    <property type="match status" value="1"/>
</dbReference>
<accession>A0A368L3Q1</accession>